<dbReference type="AlphaFoldDB" id="A0AA36CNQ3"/>
<dbReference type="Proteomes" id="UP001177023">
    <property type="component" value="Unassembled WGS sequence"/>
</dbReference>
<evidence type="ECO:0000256" key="2">
    <source>
        <dbReference type="ARBA" id="ARBA00010651"/>
    </source>
</evidence>
<comment type="miscellaneous">
    <text evidence="11">The Rieske protein is a high potential 2Fe-2S protein.</text>
</comment>
<reference evidence="14" key="1">
    <citation type="submission" date="2023-06" db="EMBL/GenBank/DDBJ databases">
        <authorList>
            <person name="Delattre M."/>
        </authorList>
    </citation>
    <scope>NUCLEOTIDE SEQUENCE</scope>
    <source>
        <strain evidence="14">AF72</strain>
    </source>
</reference>
<dbReference type="NCBIfam" id="TIGR01416">
    <property type="entry name" value="Rieske_proteo"/>
    <property type="match status" value="1"/>
</dbReference>
<gene>
    <name evidence="14" type="ORF">MSPICULIGERA_LOCUS10851</name>
</gene>
<dbReference type="InterPro" id="IPR014349">
    <property type="entry name" value="Rieske_Fe-S_prot"/>
</dbReference>
<keyword evidence="3" id="KW-0812">Transmembrane</keyword>
<evidence type="ECO:0000256" key="10">
    <source>
        <dbReference type="ARBA" id="ARBA00023157"/>
    </source>
</evidence>
<evidence type="ECO:0000256" key="1">
    <source>
        <dbReference type="ARBA" id="ARBA00004167"/>
    </source>
</evidence>
<organism evidence="14 15">
    <name type="scientific">Mesorhabditis spiculigera</name>
    <dbReference type="NCBI Taxonomy" id="96644"/>
    <lineage>
        <taxon>Eukaryota</taxon>
        <taxon>Metazoa</taxon>
        <taxon>Ecdysozoa</taxon>
        <taxon>Nematoda</taxon>
        <taxon>Chromadorea</taxon>
        <taxon>Rhabditida</taxon>
        <taxon>Rhabditina</taxon>
        <taxon>Rhabditomorpha</taxon>
        <taxon>Rhabditoidea</taxon>
        <taxon>Rhabditidae</taxon>
        <taxon>Mesorhabditinae</taxon>
        <taxon>Mesorhabditis</taxon>
    </lineage>
</organism>
<dbReference type="Gene3D" id="2.102.10.10">
    <property type="entry name" value="Rieske [2Fe-2S] iron-sulphur domain"/>
    <property type="match status" value="1"/>
</dbReference>
<keyword evidence="12" id="KW-0496">Mitochondrion</keyword>
<evidence type="ECO:0000256" key="7">
    <source>
        <dbReference type="ARBA" id="ARBA00023004"/>
    </source>
</evidence>
<evidence type="ECO:0000256" key="4">
    <source>
        <dbReference type="ARBA" id="ARBA00022714"/>
    </source>
</evidence>
<keyword evidence="6" id="KW-1133">Transmembrane helix</keyword>
<keyword evidence="4" id="KW-0001">2Fe-2S</keyword>
<keyword evidence="12" id="KW-0679">Respiratory chain</keyword>
<dbReference type="Pfam" id="PF02921">
    <property type="entry name" value="UCR_TM"/>
    <property type="match status" value="1"/>
</dbReference>
<evidence type="ECO:0000256" key="9">
    <source>
        <dbReference type="ARBA" id="ARBA00023136"/>
    </source>
</evidence>
<dbReference type="InterPro" id="IPR006317">
    <property type="entry name" value="Ubiquinol_cyt_c_Rdtase_Fe-S-su"/>
</dbReference>
<evidence type="ECO:0000256" key="12">
    <source>
        <dbReference type="RuleBase" id="RU004495"/>
    </source>
</evidence>
<keyword evidence="11" id="KW-0813">Transport</keyword>
<comment type="catalytic activity">
    <reaction evidence="11">
        <text>a quinol + 2 Fe(III)-[cytochrome c](out) = a quinone + 2 Fe(II)-[cytochrome c](out) + 2 H(+)(out)</text>
        <dbReference type="Rhea" id="RHEA:11484"/>
        <dbReference type="Rhea" id="RHEA-COMP:10350"/>
        <dbReference type="Rhea" id="RHEA-COMP:14399"/>
        <dbReference type="ChEBI" id="CHEBI:15378"/>
        <dbReference type="ChEBI" id="CHEBI:24646"/>
        <dbReference type="ChEBI" id="CHEBI:29033"/>
        <dbReference type="ChEBI" id="CHEBI:29034"/>
        <dbReference type="ChEBI" id="CHEBI:132124"/>
        <dbReference type="EC" id="7.1.1.8"/>
    </reaction>
</comment>
<dbReference type="SUPFAM" id="SSF50022">
    <property type="entry name" value="ISP domain"/>
    <property type="match status" value="1"/>
</dbReference>
<comment type="similarity">
    <text evidence="2">Belongs to the Rieske iron-sulfur protein family.</text>
</comment>
<evidence type="ECO:0000313" key="14">
    <source>
        <dbReference type="EMBL" id="CAJ0572467.1"/>
    </source>
</evidence>
<proteinExistence type="inferred from homology"/>
<evidence type="ECO:0000256" key="5">
    <source>
        <dbReference type="ARBA" id="ARBA00022723"/>
    </source>
</evidence>
<feature type="domain" description="Rieske" evidence="13">
    <location>
        <begin position="177"/>
        <end position="272"/>
    </location>
</feature>
<feature type="non-terminal residue" evidence="14">
    <location>
        <position position="1"/>
    </location>
</feature>
<name>A0AA36CNQ3_9BILA</name>
<keyword evidence="9" id="KW-0472">Membrane</keyword>
<keyword evidence="10" id="KW-1015">Disulfide bond</keyword>
<dbReference type="GO" id="GO:0005743">
    <property type="term" value="C:mitochondrial inner membrane"/>
    <property type="evidence" value="ECO:0007669"/>
    <property type="project" value="UniProtKB-SubCell"/>
</dbReference>
<evidence type="ECO:0000256" key="11">
    <source>
        <dbReference type="RuleBase" id="RU004494"/>
    </source>
</evidence>
<dbReference type="PANTHER" id="PTHR10134">
    <property type="entry name" value="CYTOCHROME B-C1 COMPLEX SUBUNIT RIESKE, MITOCHONDRIAL"/>
    <property type="match status" value="1"/>
</dbReference>
<dbReference type="GO" id="GO:0008121">
    <property type="term" value="F:quinol-cytochrome-c reductase activity"/>
    <property type="evidence" value="ECO:0007669"/>
    <property type="project" value="UniProtKB-EC"/>
</dbReference>
<dbReference type="GO" id="GO:0051537">
    <property type="term" value="F:2 iron, 2 sulfur cluster binding"/>
    <property type="evidence" value="ECO:0007669"/>
    <property type="project" value="UniProtKB-KW"/>
</dbReference>
<dbReference type="GO" id="GO:0046872">
    <property type="term" value="F:metal ion binding"/>
    <property type="evidence" value="ECO:0007669"/>
    <property type="project" value="UniProtKB-KW"/>
</dbReference>
<sequence>MSLTRQAASVKTVVGRSTRAIAPLSVSSSHPANVVDSKIDYKTVDSIQKSAEQATKHGLFVSGLQVKGVNVTSRRLASTYDVSYPNFDEYRRKSTLDTKVASRDTEPERLGIQRAIKGVAFGSFGLWGAKEGVQTLLYAKSMSMATRALAAIEISMNDIPEGTTKTYEWRTRPVFVRHRTKAEIAREKAVNVAELRDPETDEVRVKRDEWSVVIGVCTHLGCAPIAGAGDFLGYYCPCHGSHYDASGRIRKGPAPRNLDVPPYVFKGDTIVVGEEEKK</sequence>
<dbReference type="FunFam" id="2.102.10.10:FF:000001">
    <property type="entry name" value="Cytochrome b-c1 complex subunit Rieske, mitochondrial"/>
    <property type="match status" value="1"/>
</dbReference>
<dbReference type="InterPro" id="IPR037008">
    <property type="entry name" value="bc1_Rieske_TM_sf"/>
</dbReference>
<dbReference type="PROSITE" id="PS51296">
    <property type="entry name" value="RIESKE"/>
    <property type="match status" value="1"/>
</dbReference>
<comment type="subcellular location">
    <subcellularLocation>
        <location evidence="1">Membrane</location>
        <topology evidence="1">Single-pass membrane protein</topology>
    </subcellularLocation>
    <subcellularLocation>
        <location evidence="12">Mitochondrion inner membrane</location>
    </subcellularLocation>
</comment>
<accession>A0AA36CNQ3</accession>
<dbReference type="EMBL" id="CATQJA010002598">
    <property type="protein sequence ID" value="CAJ0572467.1"/>
    <property type="molecule type" value="Genomic_DNA"/>
</dbReference>
<dbReference type="Gene3D" id="1.20.5.270">
    <property type="entry name" value="Ubiquinol cytochrome reductase, transmembrane domain"/>
    <property type="match status" value="1"/>
</dbReference>
<keyword evidence="8" id="KW-0411">Iron-sulfur</keyword>
<evidence type="ECO:0000256" key="6">
    <source>
        <dbReference type="ARBA" id="ARBA00022989"/>
    </source>
</evidence>
<evidence type="ECO:0000256" key="8">
    <source>
        <dbReference type="ARBA" id="ARBA00023014"/>
    </source>
</evidence>
<comment type="cofactor">
    <cofactor evidence="11">
        <name>[2Fe-2S] cluster</name>
        <dbReference type="ChEBI" id="CHEBI:190135"/>
    </cofactor>
    <text evidence="11">Binds 1 [2Fe-2S] cluster per subunit.</text>
</comment>
<dbReference type="InterPro" id="IPR017941">
    <property type="entry name" value="Rieske_2Fe-2S"/>
</dbReference>
<keyword evidence="7" id="KW-0408">Iron</keyword>
<evidence type="ECO:0000313" key="15">
    <source>
        <dbReference type="Proteomes" id="UP001177023"/>
    </source>
</evidence>
<evidence type="ECO:0000259" key="13">
    <source>
        <dbReference type="PROSITE" id="PS51296"/>
    </source>
</evidence>
<dbReference type="EC" id="7.1.1.8" evidence="11"/>
<dbReference type="SUPFAM" id="SSF81502">
    <property type="entry name" value="ISP transmembrane anchor"/>
    <property type="match status" value="1"/>
</dbReference>
<evidence type="ECO:0000256" key="3">
    <source>
        <dbReference type="ARBA" id="ARBA00022692"/>
    </source>
</evidence>
<dbReference type="InterPro" id="IPR005805">
    <property type="entry name" value="Rieske_Fe-S_prot_C"/>
</dbReference>
<comment type="caution">
    <text evidence="14">The sequence shown here is derived from an EMBL/GenBank/DDBJ whole genome shotgun (WGS) entry which is preliminary data.</text>
</comment>
<dbReference type="CDD" id="cd03470">
    <property type="entry name" value="Rieske_cytochrome_bc1"/>
    <property type="match status" value="1"/>
</dbReference>
<dbReference type="InterPro" id="IPR036922">
    <property type="entry name" value="Rieske_2Fe-2S_sf"/>
</dbReference>
<keyword evidence="15" id="KW-1185">Reference proteome</keyword>
<keyword evidence="5" id="KW-0479">Metal-binding</keyword>
<protein>
    <recommendedName>
        <fullName evidence="11">Cytochrome b-c1 complex subunit Rieske, mitochondrial</fullName>
        <ecNumber evidence="11">7.1.1.8</ecNumber>
    </recommendedName>
</protein>
<dbReference type="InterPro" id="IPR004192">
    <property type="entry name" value="Rieske_TM"/>
</dbReference>
<dbReference type="PRINTS" id="PR00162">
    <property type="entry name" value="RIESKE"/>
</dbReference>
<dbReference type="Pfam" id="PF00355">
    <property type="entry name" value="Rieske"/>
    <property type="match status" value="1"/>
</dbReference>
<keyword evidence="11" id="KW-0249">Electron transport</keyword>